<dbReference type="EMBL" id="JALNTZ010001766">
    <property type="protein sequence ID" value="KAJ3623598.1"/>
    <property type="molecule type" value="Genomic_DNA"/>
</dbReference>
<evidence type="ECO:0000313" key="1">
    <source>
        <dbReference type="EMBL" id="KAJ3623598.1"/>
    </source>
</evidence>
<reference evidence="1" key="1">
    <citation type="journal article" date="2023" name="G3 (Bethesda)">
        <title>Whole genome assemblies of Zophobas morio and Tenebrio molitor.</title>
        <authorList>
            <person name="Kaur S."/>
            <person name="Stinson S.A."/>
            <person name="diCenzo G.C."/>
        </authorList>
    </citation>
    <scope>NUCLEOTIDE SEQUENCE</scope>
    <source>
        <strain evidence="1">QUZm001</strain>
    </source>
</reference>
<comment type="caution">
    <text evidence="1">The sequence shown here is derived from an EMBL/GenBank/DDBJ whole genome shotgun (WGS) entry which is preliminary data.</text>
</comment>
<protein>
    <submittedName>
        <fullName evidence="1">Uncharacterized protein</fullName>
    </submittedName>
</protein>
<sequence>MRDGNFVEEKKRSDKATLYNDHLATQFVPPVYLVANEVLSEPNFLADAEEQLESITIIEIGEIINALPSRKTPIPTVSPT</sequence>
<accession>A0AA38HKE9</accession>
<evidence type="ECO:0000313" key="2">
    <source>
        <dbReference type="Proteomes" id="UP001168821"/>
    </source>
</evidence>
<proteinExistence type="predicted"/>
<organism evidence="1 2">
    <name type="scientific">Zophobas morio</name>
    <dbReference type="NCBI Taxonomy" id="2755281"/>
    <lineage>
        <taxon>Eukaryota</taxon>
        <taxon>Metazoa</taxon>
        <taxon>Ecdysozoa</taxon>
        <taxon>Arthropoda</taxon>
        <taxon>Hexapoda</taxon>
        <taxon>Insecta</taxon>
        <taxon>Pterygota</taxon>
        <taxon>Neoptera</taxon>
        <taxon>Endopterygota</taxon>
        <taxon>Coleoptera</taxon>
        <taxon>Polyphaga</taxon>
        <taxon>Cucujiformia</taxon>
        <taxon>Tenebrionidae</taxon>
        <taxon>Zophobas</taxon>
    </lineage>
</organism>
<dbReference type="AlphaFoldDB" id="A0AA38HKE9"/>
<gene>
    <name evidence="1" type="ORF">Zmor_004421</name>
</gene>
<keyword evidence="2" id="KW-1185">Reference proteome</keyword>
<name>A0AA38HKE9_9CUCU</name>
<dbReference type="Proteomes" id="UP001168821">
    <property type="component" value="Unassembled WGS sequence"/>
</dbReference>